<keyword evidence="2" id="KW-1185">Reference proteome</keyword>
<reference evidence="1" key="1">
    <citation type="submission" date="2020-05" db="EMBL/GenBank/DDBJ databases">
        <title>Large-scale comparative analyses of tick genomes elucidate their genetic diversity and vector capacities.</title>
        <authorList>
            <person name="Jia N."/>
            <person name="Wang J."/>
            <person name="Shi W."/>
            <person name="Du L."/>
            <person name="Sun Y."/>
            <person name="Zhan W."/>
            <person name="Jiang J."/>
            <person name="Wang Q."/>
            <person name="Zhang B."/>
            <person name="Ji P."/>
            <person name="Sakyi L.B."/>
            <person name="Cui X."/>
            <person name="Yuan T."/>
            <person name="Jiang B."/>
            <person name="Yang W."/>
            <person name="Lam T.T.-Y."/>
            <person name="Chang Q."/>
            <person name="Ding S."/>
            <person name="Wang X."/>
            <person name="Zhu J."/>
            <person name="Ruan X."/>
            <person name="Zhao L."/>
            <person name="Wei J."/>
            <person name="Que T."/>
            <person name="Du C."/>
            <person name="Cheng J."/>
            <person name="Dai P."/>
            <person name="Han X."/>
            <person name="Huang E."/>
            <person name="Gao Y."/>
            <person name="Liu J."/>
            <person name="Shao H."/>
            <person name="Ye R."/>
            <person name="Li L."/>
            <person name="Wei W."/>
            <person name="Wang X."/>
            <person name="Wang C."/>
            <person name="Yang T."/>
            <person name="Huo Q."/>
            <person name="Li W."/>
            <person name="Guo W."/>
            <person name="Chen H."/>
            <person name="Zhou L."/>
            <person name="Ni X."/>
            <person name="Tian J."/>
            <person name="Zhou Y."/>
            <person name="Sheng Y."/>
            <person name="Liu T."/>
            <person name="Pan Y."/>
            <person name="Xia L."/>
            <person name="Li J."/>
            <person name="Zhao F."/>
            <person name="Cao W."/>
        </authorList>
    </citation>
    <scope>NUCLEOTIDE SEQUENCE</scope>
    <source>
        <strain evidence="1">Hyas-2018</strain>
    </source>
</reference>
<proteinExistence type="predicted"/>
<dbReference type="Proteomes" id="UP000821845">
    <property type="component" value="Chromosome 7"/>
</dbReference>
<dbReference type="EMBL" id="CM023487">
    <property type="protein sequence ID" value="KAH6926795.1"/>
    <property type="molecule type" value="Genomic_DNA"/>
</dbReference>
<accession>A0ACB7RX49</accession>
<name>A0ACB7RX49_HYAAI</name>
<organism evidence="1 2">
    <name type="scientific">Hyalomma asiaticum</name>
    <name type="common">Tick</name>
    <dbReference type="NCBI Taxonomy" id="266040"/>
    <lineage>
        <taxon>Eukaryota</taxon>
        <taxon>Metazoa</taxon>
        <taxon>Ecdysozoa</taxon>
        <taxon>Arthropoda</taxon>
        <taxon>Chelicerata</taxon>
        <taxon>Arachnida</taxon>
        <taxon>Acari</taxon>
        <taxon>Parasitiformes</taxon>
        <taxon>Ixodida</taxon>
        <taxon>Ixodoidea</taxon>
        <taxon>Ixodidae</taxon>
        <taxon>Hyalomminae</taxon>
        <taxon>Hyalomma</taxon>
    </lineage>
</organism>
<gene>
    <name evidence="1" type="ORF">HPB50_022225</name>
</gene>
<evidence type="ECO:0000313" key="1">
    <source>
        <dbReference type="EMBL" id="KAH6926795.1"/>
    </source>
</evidence>
<evidence type="ECO:0000313" key="2">
    <source>
        <dbReference type="Proteomes" id="UP000821845"/>
    </source>
</evidence>
<comment type="caution">
    <text evidence="1">The sequence shown here is derived from an EMBL/GenBank/DDBJ whole genome shotgun (WGS) entry which is preliminary data.</text>
</comment>
<protein>
    <submittedName>
        <fullName evidence="1">Uncharacterized protein</fullName>
    </submittedName>
</protein>
<sequence length="213" mass="22976">MAKLALGTSVGEHMDGKQKSKDNAAVSPPGKVASGVATKEASPAPPKGAQAAANPASPPKCGYAGIITAIFVACLLAIIAVSAAFYFRKWKRMHQNAVVVCNTEDCRKHAALLTENLDEKLDPCYDFAAYVCSAARNLTRFRKDVKSVSDGMQLEWYEEFEDTLRSGIGRFPIGRKAVAMYTKCLTYENDAPQTDISCSTLGTMDWTGLNCPP</sequence>